<organism evidence="1 3">
    <name type="scientific">Eubacterium callanderi</name>
    <dbReference type="NCBI Taxonomy" id="53442"/>
    <lineage>
        <taxon>Bacteria</taxon>
        <taxon>Bacillati</taxon>
        <taxon>Bacillota</taxon>
        <taxon>Clostridia</taxon>
        <taxon>Eubacteriales</taxon>
        <taxon>Eubacteriaceae</taxon>
        <taxon>Eubacterium</taxon>
    </lineage>
</organism>
<dbReference type="RefSeq" id="WP_013381469.1">
    <property type="nucleotide sequence ID" value="NC_014624.2"/>
</dbReference>
<dbReference type="EMBL" id="CP002273">
    <property type="protein sequence ID" value="ADO38151.1"/>
    <property type="molecule type" value="Genomic_DNA"/>
</dbReference>
<name>E3GEN5_9FIRM</name>
<gene>
    <name evidence="1" type="ordered locus">ELI_3182</name>
    <name evidence="2" type="ordered locus">ELI_4659</name>
</gene>
<protein>
    <submittedName>
        <fullName evidence="1">Uncharacterized protein</fullName>
    </submittedName>
</protein>
<dbReference type="KEGG" id="elm:ELI_3182"/>
<dbReference type="HOGENOM" id="CLU_1893047_0_0_9"/>
<proteinExistence type="predicted"/>
<evidence type="ECO:0000313" key="3">
    <source>
        <dbReference type="Proteomes" id="UP000006873"/>
    </source>
</evidence>
<accession>E3GEN5</accession>
<sequence>MFTVDTKITKELIEKFDEEDGVFYRFQNKNYDIDGDYTGSFGMIFGSPEEARECADEWGMTEEEAVLPGKSCMPTFEEIMRWCQEFDNDSVLLVFDGVDTYESGHDDEYVAEYIAPRAVIDFDEAVKYWEENYE</sequence>
<reference evidence="1 3" key="2">
    <citation type="journal article" date="2011" name="J. Bacteriol.">
        <title>Complete genome sequence of a carbon monoxide-utilizing acetogen, Eubacterium limosum KIST612.</title>
        <authorList>
            <person name="Roh H."/>
            <person name="Ko H.J."/>
            <person name="Kim D."/>
            <person name="Choi D.G."/>
            <person name="Park S."/>
            <person name="Kim S."/>
            <person name="Chang I.S."/>
            <person name="Choi I.G."/>
        </authorList>
    </citation>
    <scope>NUCLEOTIDE SEQUENCE [LARGE SCALE GENOMIC DNA]</scope>
    <source>
        <strain evidence="1 3">KIST612</strain>
    </source>
</reference>
<dbReference type="EMBL" id="CP002273">
    <property type="protein sequence ID" value="AEU12327.1"/>
    <property type="molecule type" value="Genomic_DNA"/>
</dbReference>
<dbReference type="KEGG" id="elm:ELI_4659"/>
<dbReference type="GeneID" id="68364183"/>
<dbReference type="Proteomes" id="UP000006873">
    <property type="component" value="Chromosome"/>
</dbReference>
<dbReference type="AlphaFoldDB" id="E3GEN5"/>
<keyword evidence="3" id="KW-1185">Reference proteome</keyword>
<reference key="1">
    <citation type="submission" date="2010-09" db="EMBL/GenBank/DDBJ databases">
        <authorList>
            <person name="Roh H."/>
            <person name="Ko H.-J."/>
            <person name="Kim D."/>
            <person name="Choi D.G."/>
            <person name="Park S."/>
            <person name="Kim S."/>
            <person name="Kim K.H."/>
            <person name="Chang I.S."/>
            <person name="Choi I.-G."/>
        </authorList>
    </citation>
    <scope>NUCLEOTIDE SEQUENCE</scope>
    <source>
        <strain>KIST612</strain>
    </source>
</reference>
<evidence type="ECO:0000313" key="1">
    <source>
        <dbReference type="EMBL" id="ADO38151.1"/>
    </source>
</evidence>
<evidence type="ECO:0000313" key="2">
    <source>
        <dbReference type="EMBL" id="AEU12327.1"/>
    </source>
</evidence>